<dbReference type="InterPro" id="IPR022641">
    <property type="entry name" value="CheR_N"/>
</dbReference>
<dbReference type="GO" id="GO:0006935">
    <property type="term" value="P:chemotaxis"/>
    <property type="evidence" value="ECO:0007669"/>
    <property type="project" value="UniProtKB-UniRule"/>
</dbReference>
<dbReference type="InterPro" id="IPR035965">
    <property type="entry name" value="PAS-like_dom_sf"/>
</dbReference>
<dbReference type="GO" id="GO:0005737">
    <property type="term" value="C:cytoplasm"/>
    <property type="evidence" value="ECO:0007669"/>
    <property type="project" value="InterPro"/>
</dbReference>
<feature type="active site" evidence="1">
    <location>
        <position position="139"/>
    </location>
</feature>
<dbReference type="Gene3D" id="3.40.50.150">
    <property type="entry name" value="Vaccinia Virus protein VP39"/>
    <property type="match status" value="1"/>
</dbReference>
<dbReference type="SMART" id="SM00138">
    <property type="entry name" value="MeTrc"/>
    <property type="match status" value="1"/>
</dbReference>
<evidence type="ECO:0000256" key="1">
    <source>
        <dbReference type="PROSITE-ProRule" id="PRU00050"/>
    </source>
</evidence>
<dbReference type="InterPro" id="IPR050903">
    <property type="entry name" value="Bact_Chemotaxis_MeTrfase"/>
</dbReference>
<gene>
    <name evidence="5" type="ORF">SSE37_15391</name>
</gene>
<comment type="caution">
    <text evidence="5">The sequence shown here is derived from an EMBL/GenBank/DDBJ whole genome shotgun (WGS) entry which is preliminary data.</text>
</comment>
<dbReference type="GO" id="GO:0016301">
    <property type="term" value="F:kinase activity"/>
    <property type="evidence" value="ECO:0007669"/>
    <property type="project" value="UniProtKB-KW"/>
</dbReference>
<dbReference type="SUPFAM" id="SSF47757">
    <property type="entry name" value="Chemotaxis receptor methyltransferase CheR, N-terminal domain"/>
    <property type="match status" value="1"/>
</dbReference>
<evidence type="ECO:0000259" key="4">
    <source>
        <dbReference type="PROSITE" id="PS50123"/>
    </source>
</evidence>
<protein>
    <submittedName>
        <fullName evidence="5">Sensory transduction histidine kinase</fullName>
    </submittedName>
</protein>
<dbReference type="Pfam" id="PF13596">
    <property type="entry name" value="PAS_10"/>
    <property type="match status" value="1"/>
</dbReference>
<dbReference type="eggNOG" id="COG1352">
    <property type="taxonomic scope" value="Bacteria"/>
</dbReference>
<evidence type="ECO:0000313" key="6">
    <source>
        <dbReference type="Proteomes" id="UP000005713"/>
    </source>
</evidence>
<feature type="domain" description="CheB-type methylesterase" evidence="3">
    <location>
        <begin position="7"/>
        <end position="190"/>
    </location>
</feature>
<dbReference type="Gene3D" id="3.40.50.180">
    <property type="entry name" value="Methylesterase CheB, C-terminal domain"/>
    <property type="match status" value="1"/>
</dbReference>
<keyword evidence="1" id="KW-0378">Hydrolase</keyword>
<proteinExistence type="predicted"/>
<sequence length="844" mass="94499">MADVNGNSESIPLVVVGASAGGLEPLEIFFESVPDETGWAFVVIQHLSPDHKSMMNEILSRKSHMKIEHIENGMKLRPDTIYLNRPGLNVELENDVFRLESFSSEDKLPRLPINAFLRSVANRKEAPTVALILSGSGSDGARGAKELRDAGGAILAQSPTEASFNSMPMAVIAEGAVDRVLRVAEMPAAIRDILAGRMPDAASDISSSSALHGILQLLEEGFRIDFSSYKPANVRRRVERRQHLRGIDDPTDYLKLLTDDRSALDELYRDLLIGVTEFYRDPEAFRVLRKEVLNKLARDSDDTSPLRIWVPGCATGEEAYTLAIEMSEALAQAGAARKFRIIATDMHRGSLERASTGAYTAQSVAGLPPEIVGRYFEKRQDKYVVDPILRQKIIFSAHDVLSDPPFMNLNLISCRNLFIYLQDRPQARVLSMFLFGLRRNGYMFLGPSESLGRFSQEFESVDARWRIFRKSSEHRPLDHSVMTGKFRARPMHETVVAAPKRSRDRSVASDIADIRNRETLIKGYDALLKRYAPPSILVTGDGSVLGWFGMARMFIDTMNNLTDWTVENIVHHDLHFTINVALEKLRQGQLESYSRKTKVTLSDGDVQTCNVRIEALDQVSRIKVMLVGVELAKDEASTESIAAIQPISDEDVTFVTTRIHELERDLRLTEQTLQHVTERLEASGEELQASNEELQASNEELQAANEELQSSNEELHAVNEELVSVSAEHERKIELLSQLNANTEQVLELLGTGVIFLDRSGRIVRFSELVAERFKLETHDIGRTFHVVGPRLEFIALETLVDQVLETGTSQTVSGEHRGERITVEVHLTKAEDERDTGVVVLLR</sequence>
<reference evidence="5 6" key="1">
    <citation type="submission" date="2006-06" db="EMBL/GenBank/DDBJ databases">
        <authorList>
            <person name="Moran M.A."/>
            <person name="Ferriera S."/>
            <person name="Johnson J."/>
            <person name="Kravitz S."/>
            <person name="Beeson K."/>
            <person name="Sutton G."/>
            <person name="Rogers Y.-H."/>
            <person name="Friedman R."/>
            <person name="Frazier M."/>
            <person name="Venter J.C."/>
        </authorList>
    </citation>
    <scope>NUCLEOTIDE SEQUENCE [LARGE SCALE GENOMIC DNA]</scope>
    <source>
        <strain evidence="5 6">E-37</strain>
    </source>
</reference>
<feature type="active site" evidence="1">
    <location>
        <position position="46"/>
    </location>
</feature>
<dbReference type="GO" id="GO:0008984">
    <property type="term" value="F:protein-glutamate methylesterase activity"/>
    <property type="evidence" value="ECO:0007669"/>
    <property type="project" value="InterPro"/>
</dbReference>
<feature type="domain" description="CheR-type methyltransferase" evidence="4">
    <location>
        <begin position="214"/>
        <end position="471"/>
    </location>
</feature>
<evidence type="ECO:0000259" key="3">
    <source>
        <dbReference type="PROSITE" id="PS50122"/>
    </source>
</evidence>
<dbReference type="SUPFAM" id="SSF55785">
    <property type="entry name" value="PYP-like sensor domain (PAS domain)"/>
    <property type="match status" value="1"/>
</dbReference>
<dbReference type="Pfam" id="PF03705">
    <property type="entry name" value="CheR_N"/>
    <property type="match status" value="1"/>
</dbReference>
<dbReference type="InterPro" id="IPR035909">
    <property type="entry name" value="CheB_C"/>
</dbReference>
<dbReference type="RefSeq" id="WP_005862910.1">
    <property type="nucleotide sequence ID" value="NZ_AAYA01000017.1"/>
</dbReference>
<keyword evidence="5" id="KW-0418">Kinase</keyword>
<dbReference type="PRINTS" id="PR00996">
    <property type="entry name" value="CHERMTFRASE"/>
</dbReference>
<keyword evidence="1" id="KW-0145">Chemotaxis</keyword>
<dbReference type="Pfam" id="PF01339">
    <property type="entry name" value="CheB_methylest"/>
    <property type="match status" value="1"/>
</dbReference>
<keyword evidence="2" id="KW-0175">Coiled coil</keyword>
<dbReference type="Pfam" id="PF01739">
    <property type="entry name" value="CheR"/>
    <property type="match status" value="1"/>
</dbReference>
<dbReference type="CDD" id="cd16434">
    <property type="entry name" value="CheB-CheR_fusion"/>
    <property type="match status" value="1"/>
</dbReference>
<feature type="active site" evidence="1">
    <location>
        <position position="19"/>
    </location>
</feature>
<dbReference type="SUPFAM" id="SSF52738">
    <property type="entry name" value="Methylesterase CheB, C-terminal domain"/>
    <property type="match status" value="1"/>
</dbReference>
<accession>A3K9A7</accession>
<dbReference type="Proteomes" id="UP000005713">
    <property type="component" value="Unassembled WGS sequence"/>
</dbReference>
<dbReference type="PANTHER" id="PTHR24422">
    <property type="entry name" value="CHEMOTAXIS PROTEIN METHYLTRANSFERASE"/>
    <property type="match status" value="1"/>
</dbReference>
<dbReference type="PANTHER" id="PTHR24422:SF10">
    <property type="entry name" value="CHEMOTAXIS PROTEIN METHYLTRANSFERASE 2"/>
    <property type="match status" value="1"/>
</dbReference>
<dbReference type="InterPro" id="IPR022642">
    <property type="entry name" value="CheR_C"/>
</dbReference>
<dbReference type="OrthoDB" id="9816309at2"/>
<dbReference type="PROSITE" id="PS50123">
    <property type="entry name" value="CHER"/>
    <property type="match status" value="1"/>
</dbReference>
<dbReference type="SUPFAM" id="SSF53335">
    <property type="entry name" value="S-adenosyl-L-methionine-dependent methyltransferases"/>
    <property type="match status" value="1"/>
</dbReference>
<dbReference type="InterPro" id="IPR000673">
    <property type="entry name" value="Sig_transdc_resp-reg_Me-estase"/>
</dbReference>
<evidence type="ECO:0000256" key="2">
    <source>
        <dbReference type="SAM" id="Coils"/>
    </source>
</evidence>
<dbReference type="GO" id="GO:0008757">
    <property type="term" value="F:S-adenosylmethionine-dependent methyltransferase activity"/>
    <property type="evidence" value="ECO:0007669"/>
    <property type="project" value="InterPro"/>
</dbReference>
<dbReference type="InterPro" id="IPR000780">
    <property type="entry name" value="CheR_MeTrfase"/>
</dbReference>
<dbReference type="AlphaFoldDB" id="A3K9A7"/>
<dbReference type="eggNOG" id="COG2201">
    <property type="taxonomic scope" value="Bacteria"/>
</dbReference>
<dbReference type="Gene3D" id="3.30.450.20">
    <property type="entry name" value="PAS domain"/>
    <property type="match status" value="1"/>
</dbReference>
<feature type="coiled-coil region" evidence="2">
    <location>
        <begin position="659"/>
        <end position="728"/>
    </location>
</feature>
<dbReference type="GO" id="GO:0000156">
    <property type="term" value="F:phosphorelay response regulator activity"/>
    <property type="evidence" value="ECO:0007669"/>
    <property type="project" value="InterPro"/>
</dbReference>
<name>A3K9A7_SAGS3</name>
<dbReference type="EMBL" id="AAYA01000017">
    <property type="protein sequence ID" value="EBA06279.1"/>
    <property type="molecule type" value="Genomic_DNA"/>
</dbReference>
<organism evidence="5 6">
    <name type="scientific">Sagittula stellata (strain ATCC 700073 / DSM 11524 / E-37)</name>
    <dbReference type="NCBI Taxonomy" id="388399"/>
    <lineage>
        <taxon>Bacteria</taxon>
        <taxon>Pseudomonadati</taxon>
        <taxon>Pseudomonadota</taxon>
        <taxon>Alphaproteobacteria</taxon>
        <taxon>Rhodobacterales</taxon>
        <taxon>Roseobacteraceae</taxon>
        <taxon>Sagittula</taxon>
    </lineage>
</organism>
<dbReference type="InterPro" id="IPR029063">
    <property type="entry name" value="SAM-dependent_MTases_sf"/>
</dbReference>
<dbReference type="PROSITE" id="PS50122">
    <property type="entry name" value="CHEB"/>
    <property type="match status" value="1"/>
</dbReference>
<keyword evidence="5" id="KW-0808">Transferase</keyword>
<keyword evidence="6" id="KW-1185">Reference proteome</keyword>
<evidence type="ECO:0000313" key="5">
    <source>
        <dbReference type="EMBL" id="EBA06279.1"/>
    </source>
</evidence>